<dbReference type="AlphaFoldDB" id="A0A4R6QZG4"/>
<protein>
    <submittedName>
        <fullName evidence="4">Transglutaminase superfamily protein</fullName>
    </submittedName>
</protein>
<name>A0A4R6QZG4_9BURK</name>
<feature type="compositionally biased region" description="Basic and acidic residues" evidence="1">
    <location>
        <begin position="905"/>
        <end position="919"/>
    </location>
</feature>
<dbReference type="InterPro" id="IPR002931">
    <property type="entry name" value="Transglutaminase-like"/>
</dbReference>
<feature type="region of interest" description="Disordered" evidence="1">
    <location>
        <begin position="893"/>
        <end position="927"/>
    </location>
</feature>
<evidence type="ECO:0000256" key="2">
    <source>
        <dbReference type="SAM" id="SignalP"/>
    </source>
</evidence>
<comment type="caution">
    <text evidence="4">The sequence shown here is derived from an EMBL/GenBank/DDBJ whole genome shotgun (WGS) entry which is preliminary data.</text>
</comment>
<evidence type="ECO:0000259" key="3">
    <source>
        <dbReference type="Pfam" id="PF01841"/>
    </source>
</evidence>
<feature type="domain" description="Transglutaminase-like" evidence="3">
    <location>
        <begin position="61"/>
        <end position="183"/>
    </location>
</feature>
<evidence type="ECO:0000313" key="4">
    <source>
        <dbReference type="EMBL" id="TDP78731.1"/>
    </source>
</evidence>
<reference evidence="4 5" key="1">
    <citation type="submission" date="2019-03" db="EMBL/GenBank/DDBJ databases">
        <title>Genomic Encyclopedia of Type Strains, Phase IV (KMG-IV): sequencing the most valuable type-strain genomes for metagenomic binning, comparative biology and taxonomic classification.</title>
        <authorList>
            <person name="Goeker M."/>
        </authorList>
    </citation>
    <scope>NUCLEOTIDE SEQUENCE [LARGE SCALE GENOMIC DNA]</scope>
    <source>
        <strain evidence="4 5">DSM 11901</strain>
    </source>
</reference>
<dbReference type="RefSeq" id="WP_208110807.1">
    <property type="nucleotide sequence ID" value="NZ_SNXW01000017.1"/>
</dbReference>
<accession>A0A4R6QZG4</accession>
<evidence type="ECO:0000256" key="1">
    <source>
        <dbReference type="SAM" id="MobiDB-lite"/>
    </source>
</evidence>
<dbReference type="Proteomes" id="UP000294593">
    <property type="component" value="Unassembled WGS sequence"/>
</dbReference>
<gene>
    <name evidence="4" type="ORF">EV672_1179</name>
</gene>
<feature type="chain" id="PRO_5020434852" evidence="2">
    <location>
        <begin position="42"/>
        <end position="927"/>
    </location>
</feature>
<organism evidence="4 5">
    <name type="scientific">Aquabacterium commune</name>
    <dbReference type="NCBI Taxonomy" id="70586"/>
    <lineage>
        <taxon>Bacteria</taxon>
        <taxon>Pseudomonadati</taxon>
        <taxon>Pseudomonadota</taxon>
        <taxon>Betaproteobacteria</taxon>
        <taxon>Burkholderiales</taxon>
        <taxon>Aquabacterium</taxon>
    </lineage>
</organism>
<dbReference type="Gene3D" id="3.10.620.30">
    <property type="match status" value="1"/>
</dbReference>
<evidence type="ECO:0000313" key="5">
    <source>
        <dbReference type="Proteomes" id="UP000294593"/>
    </source>
</evidence>
<dbReference type="Pfam" id="PF01841">
    <property type="entry name" value="Transglut_core"/>
    <property type="match status" value="1"/>
</dbReference>
<proteinExistence type="predicted"/>
<keyword evidence="5" id="KW-1185">Reference proteome</keyword>
<dbReference type="InterPro" id="IPR038765">
    <property type="entry name" value="Papain-like_cys_pep_sf"/>
</dbReference>
<feature type="signal peptide" evidence="2">
    <location>
        <begin position="1"/>
        <end position="41"/>
    </location>
</feature>
<dbReference type="SUPFAM" id="SSF54001">
    <property type="entry name" value="Cysteine proteinases"/>
    <property type="match status" value="1"/>
</dbReference>
<keyword evidence="2" id="KW-0732">Signal</keyword>
<dbReference type="EMBL" id="SNXW01000017">
    <property type="protein sequence ID" value="TDP78731.1"/>
    <property type="molecule type" value="Genomic_DNA"/>
</dbReference>
<sequence length="927" mass="99590">MFDHFVKALRRCLRHPFGAGASSMASLTCLGLLTVSLSAQAQIVTESPEVIYTGVDAQPLRDKATQLGSAAAIYEYLHNTLEYSPYHGSRSGSINTFMGRRGSDVDISSTLIAMLRSQRIPARYAVGTVRIPASQVTNWLGVPHLDTAIEVLKSQGIQGVVLSTDRSTVDMEHVWAEAFIPFDQYRGINTVSPSVDCSVSANAGRCTWVALDASFKQKTYNGLNLDPYNAVTFDYTAYYNAIKNNDTTRRDKNPLAILEDQIGVWLRSNHPGKTLEDVEDTGQIIPLREGLLPASLPFQVVGNVRRYDTVAAHDAVVPNPEPKKWDKVVTVSMQICKPGSGASVSMGDATLSLVDVVTKKLTSVLESTQGGQVAEQVFRRGTEKVGGGYIDVSGGGGSITFGCPEGSKTPQLGMPYWITVEMDGAPSVVSGTPDRKISATYSAIIGGYYLVATGGESSNWSQVHRAADQLLSANDQYKIVYNPSESGCLTDGTNCTPYVDSNGNGWDASDTKLLDNSAALDALTGGLLYVGATQYYAKLREQFERADRLMKTRTPVLGFLGVVSSVYEAEYVDGTAFAILPGGLLIDMKGITIGGAYRTNEAAVNYSNRQFEFIGHIASSLEHEIWQELTGYDAVSTVRGIQMALANGATLLNPKKNATSDTLPGLYASFGFSTSAPSGFTYAPYTVFSTAPATWSSATSGSKFDTFLSTVSTSTDATQRLVGTYTYAPFNGLYGWTKCVADQVAAVNSYPATSTLTGSTCDGTPFSGTKATVLSVISNNWSGTIIPSYIGQNYFNYFDRNKGFSTSGRVFRALPSAADAHDALTVAGIRNDIYLRDTSQNWVEYLIPSKLTVGATYRFSVDVRKSYDTTNGQLTGISMSILNRSLSAGGGYVDTSSPAPSIQVRDADKPTEPIDDKKSASNINQGR</sequence>